<keyword evidence="3" id="KW-0812">Transmembrane</keyword>
<dbReference type="InterPro" id="IPR001611">
    <property type="entry name" value="Leu-rich_rpt"/>
</dbReference>
<evidence type="ECO:0000256" key="8">
    <source>
        <dbReference type="ARBA" id="ARBA00023180"/>
    </source>
</evidence>
<dbReference type="Pfam" id="PF13855">
    <property type="entry name" value="LRR_8"/>
    <property type="match status" value="1"/>
</dbReference>
<accession>A0A6P5FY25</accession>
<evidence type="ECO:0000256" key="9">
    <source>
        <dbReference type="SAM" id="SignalP"/>
    </source>
</evidence>
<feature type="domain" description="Leucine-rich repeat-containing N-terminal plant-type" evidence="10">
    <location>
        <begin position="26"/>
        <end position="65"/>
    </location>
</feature>
<keyword evidence="4 9" id="KW-0732">Signal</keyword>
<feature type="chain" id="PRO_5027627525" evidence="9">
    <location>
        <begin position="25"/>
        <end position="223"/>
    </location>
</feature>
<dbReference type="InterPro" id="IPR013210">
    <property type="entry name" value="LRR_N_plant-typ"/>
</dbReference>
<dbReference type="OrthoDB" id="1939111at2759"/>
<dbReference type="Pfam" id="PF00560">
    <property type="entry name" value="LRR_1"/>
    <property type="match status" value="2"/>
</dbReference>
<evidence type="ECO:0000256" key="1">
    <source>
        <dbReference type="ARBA" id="ARBA00004479"/>
    </source>
</evidence>
<evidence type="ECO:0000256" key="7">
    <source>
        <dbReference type="ARBA" id="ARBA00023136"/>
    </source>
</evidence>
<reference evidence="11" key="1">
    <citation type="journal article" date="2015" name="Nat. Genet.">
        <title>The pineapple genome and the evolution of CAM photosynthesis.</title>
        <authorList>
            <person name="Ming R."/>
            <person name="VanBuren R."/>
            <person name="Wai C.M."/>
            <person name="Tang H."/>
            <person name="Schatz M.C."/>
            <person name="Bowers J.E."/>
            <person name="Lyons E."/>
            <person name="Wang M.L."/>
            <person name="Chen J."/>
            <person name="Biggers E."/>
            <person name="Zhang J."/>
            <person name="Huang L."/>
            <person name="Zhang L."/>
            <person name="Miao W."/>
            <person name="Zhang J."/>
            <person name="Ye Z."/>
            <person name="Miao C."/>
            <person name="Lin Z."/>
            <person name="Wang H."/>
            <person name="Zhou H."/>
            <person name="Yim W.C."/>
            <person name="Priest H.D."/>
            <person name="Zheng C."/>
            <person name="Woodhouse M."/>
            <person name="Edger P.P."/>
            <person name="Guyot R."/>
            <person name="Guo H.B."/>
            <person name="Guo H."/>
            <person name="Zheng G."/>
            <person name="Singh R."/>
            <person name="Sharma A."/>
            <person name="Min X."/>
            <person name="Zheng Y."/>
            <person name="Lee H."/>
            <person name="Gurtowski J."/>
            <person name="Sedlazeck F.J."/>
            <person name="Harkess A."/>
            <person name="McKain M.R."/>
            <person name="Liao Z."/>
            <person name="Fang J."/>
            <person name="Liu J."/>
            <person name="Zhang X."/>
            <person name="Zhang Q."/>
            <person name="Hu W."/>
            <person name="Qin Y."/>
            <person name="Wang K."/>
            <person name="Chen L.Y."/>
            <person name="Shirley N."/>
            <person name="Lin Y.R."/>
            <person name="Liu L.Y."/>
            <person name="Hernandez A.G."/>
            <person name="Wright C.L."/>
            <person name="Bulone V."/>
            <person name="Tuskan G.A."/>
            <person name="Heath K."/>
            <person name="Zee F."/>
            <person name="Moore P.H."/>
            <person name="Sunkar R."/>
            <person name="Leebens-Mack J.H."/>
            <person name="Mockler T."/>
            <person name="Bennetzen J.L."/>
            <person name="Freeling M."/>
            <person name="Sankoff D."/>
            <person name="Paterson A.H."/>
            <person name="Zhu X."/>
            <person name="Yang X."/>
            <person name="Smith J.A."/>
            <person name="Cushman J.C."/>
            <person name="Paull R.E."/>
            <person name="Yu Q."/>
        </authorList>
    </citation>
    <scope>NUCLEOTIDE SEQUENCE [LARGE SCALE GENOMIC DNA]</scope>
    <source>
        <strain evidence="11">cv. F153</strain>
    </source>
</reference>
<sequence>MAPLHLLLLFFFFFFHLRLPSSLSLTEDGLRLLEAKRLLSDPSGALSDWQSSDPSPCNWTGVSCSPPSATTAASTARSVTSLDLSNLNLSGPFPPPLCQLPNLASLSLSLNSFSCALPSSSLLPCSSLTHLDLSQNEFTGPLPSSLSSLPSLLYLDLSANNFSGPVPPSFSRFPSLQYLSLVGNFLSGPFPSHLSALSQLRELNLSYNPFSPSPLPASLSNLT</sequence>
<proteinExistence type="predicted"/>
<name>A0A6P5FY25_ANACO</name>
<dbReference type="RefSeq" id="XP_020098398.1">
    <property type="nucleotide sequence ID" value="XM_020242809.1"/>
</dbReference>
<keyword evidence="5" id="KW-0677">Repeat</keyword>
<keyword evidence="11" id="KW-1185">Reference proteome</keyword>
<feature type="signal peptide" evidence="9">
    <location>
        <begin position="1"/>
        <end position="24"/>
    </location>
</feature>
<comment type="subcellular location">
    <subcellularLocation>
        <location evidence="1">Membrane</location>
        <topology evidence="1">Single-pass type I membrane protein</topology>
    </subcellularLocation>
</comment>
<dbReference type="AlphaFoldDB" id="A0A6P5FY25"/>
<protein>
    <submittedName>
        <fullName evidence="12">Receptor-like protein kinase HSL1</fullName>
    </submittedName>
</protein>
<evidence type="ECO:0000256" key="4">
    <source>
        <dbReference type="ARBA" id="ARBA00022729"/>
    </source>
</evidence>
<keyword evidence="7" id="KW-0472">Membrane</keyword>
<feature type="non-terminal residue" evidence="12">
    <location>
        <position position="223"/>
    </location>
</feature>
<dbReference type="Pfam" id="PF08263">
    <property type="entry name" value="LRRNT_2"/>
    <property type="match status" value="1"/>
</dbReference>
<dbReference type="GeneID" id="109717136"/>
<evidence type="ECO:0000313" key="12">
    <source>
        <dbReference type="RefSeq" id="XP_020098398.1"/>
    </source>
</evidence>
<dbReference type="Gene3D" id="3.80.10.10">
    <property type="entry name" value="Ribonuclease Inhibitor"/>
    <property type="match status" value="1"/>
</dbReference>
<dbReference type="Proteomes" id="UP000515123">
    <property type="component" value="Linkage group 11"/>
</dbReference>
<evidence type="ECO:0000313" key="11">
    <source>
        <dbReference type="Proteomes" id="UP000515123"/>
    </source>
</evidence>
<dbReference type="SUPFAM" id="SSF52058">
    <property type="entry name" value="L domain-like"/>
    <property type="match status" value="1"/>
</dbReference>
<evidence type="ECO:0000259" key="10">
    <source>
        <dbReference type="Pfam" id="PF08263"/>
    </source>
</evidence>
<organism evidence="11 12">
    <name type="scientific">Ananas comosus</name>
    <name type="common">Pineapple</name>
    <name type="synonym">Ananas ananas</name>
    <dbReference type="NCBI Taxonomy" id="4615"/>
    <lineage>
        <taxon>Eukaryota</taxon>
        <taxon>Viridiplantae</taxon>
        <taxon>Streptophyta</taxon>
        <taxon>Embryophyta</taxon>
        <taxon>Tracheophyta</taxon>
        <taxon>Spermatophyta</taxon>
        <taxon>Magnoliopsida</taxon>
        <taxon>Liliopsida</taxon>
        <taxon>Poales</taxon>
        <taxon>Bromeliaceae</taxon>
        <taxon>Bromelioideae</taxon>
        <taxon>Ananas</taxon>
    </lineage>
</organism>
<evidence type="ECO:0000256" key="5">
    <source>
        <dbReference type="ARBA" id="ARBA00022737"/>
    </source>
</evidence>
<dbReference type="InterPro" id="IPR032675">
    <property type="entry name" value="LRR_dom_sf"/>
</dbReference>
<evidence type="ECO:0000256" key="2">
    <source>
        <dbReference type="ARBA" id="ARBA00022614"/>
    </source>
</evidence>
<reference evidence="12" key="2">
    <citation type="submission" date="2025-08" db="UniProtKB">
        <authorList>
            <consortium name="RefSeq"/>
        </authorList>
    </citation>
    <scope>IDENTIFICATION</scope>
    <source>
        <tissue evidence="12">Leaf</tissue>
    </source>
</reference>
<dbReference type="GO" id="GO:0016020">
    <property type="term" value="C:membrane"/>
    <property type="evidence" value="ECO:0007669"/>
    <property type="project" value="UniProtKB-SubCell"/>
</dbReference>
<evidence type="ECO:0000256" key="3">
    <source>
        <dbReference type="ARBA" id="ARBA00022692"/>
    </source>
</evidence>
<keyword evidence="2" id="KW-0433">Leucine-rich repeat</keyword>
<evidence type="ECO:0000256" key="6">
    <source>
        <dbReference type="ARBA" id="ARBA00022989"/>
    </source>
</evidence>
<dbReference type="FunFam" id="3.80.10.10:FF:000077">
    <property type="entry name" value="LRR receptor-like serine/threonine-protein kinase ERL1"/>
    <property type="match status" value="1"/>
</dbReference>
<keyword evidence="8" id="KW-0325">Glycoprotein</keyword>
<dbReference type="PANTHER" id="PTHR47988">
    <property type="entry name" value="SOMATIC EMBRYOGENESIS RECEPTOR KINASE 1"/>
    <property type="match status" value="1"/>
</dbReference>
<gene>
    <name evidence="12" type="primary">LOC109717136</name>
</gene>
<keyword evidence="6" id="KW-1133">Transmembrane helix</keyword>